<evidence type="ECO:0000256" key="5">
    <source>
        <dbReference type="ARBA" id="ARBA00022801"/>
    </source>
</evidence>
<comment type="similarity">
    <text evidence="12">Belongs to the helicase family. PriA subfamily.</text>
</comment>
<evidence type="ECO:0000256" key="10">
    <source>
        <dbReference type="ARBA" id="ARBA00023235"/>
    </source>
</evidence>
<dbReference type="Pfam" id="PF17764">
    <property type="entry name" value="PriA_3primeBD"/>
    <property type="match status" value="1"/>
</dbReference>
<dbReference type="RefSeq" id="WP_160223610.1">
    <property type="nucleotide sequence ID" value="NZ_CP029149.1"/>
</dbReference>
<dbReference type="Gene3D" id="3.40.50.300">
    <property type="entry name" value="P-loop containing nucleotide triphosphate hydrolases"/>
    <property type="match status" value="2"/>
</dbReference>
<sequence>MTFAQVILPLNLKGTFTYKIPDALADEVEEGKRVLIPFGGKKIYTGIVQSLHSNAPEGFIPKEIISVLDEVSLLPQEQLRFWEWLSGYYLCNIGEVYRFAFPASLKLESETYLKLRPNAEIDYQILEANEIFLIQALEVRQVINLKETEAFIPKKEIIKTVKSLIDLQYIEIDEKVSERYRAKEVAYIKIKEGILKDDLTQIFTNLKRSAKQRELLMHLLSLYSAAPDAPLRKSDVLEKGTFTPTHLKGLIEKGIVEEYYLTKDRLTFYEGEMEKVERLSPTQQRAKDEIDDAFANRQNVLLHGVTSSGKTHIFLQKIDEVVSKGGTALLLLPEVSLTKQMILRLEKKYGKALGYYHQKLTDFEKVEVWKKVKNNELSVVIGTRAALFLPFQSLGLIVVDEEHDSAFKPKEVSPFFNGRDAALYLSSLYNAPVILSSATPSVEAYYLSQIGKLKYVFIGERYAEVALPKMEVINYKEAQDLKNVSGNFSHQLLGEIKKVLDEKHQVMILHNKRGYSNVLECEACGYVAYCPNCDVVLTYHKASHEMKCHYCGNRAARPIACPKCKSKNLSERGIGVEKMYEEIQKHFPNAEVDRMDTDAMRRKFAYEKLYEKLEEGKTDILVGTQMIAKGLDFDNIELVAVPRADQMLHIQDFRAEERAYQLITQVSGRAGRKSGQGRIILQTFNPQQPIFRLINKSQPSEIYRYLLDERKKFHYPPYTKLVLIQLKHRKEDKLERAATFMGNILRKYLPSECVFGPEKPPISRINTYYHYQIMLKLPRGKSYKRYKQFIEHSLHEFDQVKAYHSIKQTVFVDP</sequence>
<keyword evidence="1 12" id="KW-0639">Primosome</keyword>
<dbReference type="GO" id="GO:0008270">
    <property type="term" value="F:zinc ion binding"/>
    <property type="evidence" value="ECO:0007669"/>
    <property type="project" value="UniProtKB-UniRule"/>
</dbReference>
<dbReference type="PANTHER" id="PTHR30580">
    <property type="entry name" value="PRIMOSOMAL PROTEIN N"/>
    <property type="match status" value="1"/>
</dbReference>
<dbReference type="SUPFAM" id="SSF52540">
    <property type="entry name" value="P-loop containing nucleoside triphosphate hydrolases"/>
    <property type="match status" value="1"/>
</dbReference>
<feature type="binding site" evidence="12">
    <location>
        <position position="548"/>
    </location>
    <ligand>
        <name>Zn(2+)</name>
        <dbReference type="ChEBI" id="CHEBI:29105"/>
        <label>2</label>
    </ligand>
</feature>
<dbReference type="PROSITE" id="PS51194">
    <property type="entry name" value="HELICASE_CTER"/>
    <property type="match status" value="1"/>
</dbReference>
<feature type="binding site" evidence="12">
    <location>
        <position position="524"/>
    </location>
    <ligand>
        <name>Zn(2+)</name>
        <dbReference type="ChEBI" id="CHEBI:29105"/>
        <label>1</label>
    </ligand>
</feature>
<dbReference type="GO" id="GO:0006310">
    <property type="term" value="P:DNA recombination"/>
    <property type="evidence" value="ECO:0007669"/>
    <property type="project" value="InterPro"/>
</dbReference>
<dbReference type="GO" id="GO:0006269">
    <property type="term" value="P:DNA replication, synthesis of primer"/>
    <property type="evidence" value="ECO:0007669"/>
    <property type="project" value="UniProtKB-KW"/>
</dbReference>
<dbReference type="HAMAP" id="MF_00983">
    <property type="entry name" value="PriA"/>
    <property type="match status" value="1"/>
</dbReference>
<evidence type="ECO:0000256" key="2">
    <source>
        <dbReference type="ARBA" id="ARBA00022705"/>
    </source>
</evidence>
<keyword evidence="10 12" id="KW-0413">Isomerase</keyword>
<dbReference type="InterPro" id="IPR042115">
    <property type="entry name" value="PriA_3primeBD_sf"/>
</dbReference>
<dbReference type="FunFam" id="3.40.50.300:FF:000489">
    <property type="entry name" value="Primosome assembly protein PriA"/>
    <property type="match status" value="1"/>
</dbReference>
<dbReference type="InterPro" id="IPR041222">
    <property type="entry name" value="PriA_3primeBD"/>
</dbReference>
<gene>
    <name evidence="12 13" type="primary">priA</name>
    <name evidence="13" type="ORF">DBX24_00360</name>
</gene>
<evidence type="ECO:0000256" key="9">
    <source>
        <dbReference type="ARBA" id="ARBA00023125"/>
    </source>
</evidence>
<evidence type="ECO:0000313" key="14">
    <source>
        <dbReference type="Proteomes" id="UP000464318"/>
    </source>
</evidence>
<evidence type="ECO:0000256" key="8">
    <source>
        <dbReference type="ARBA" id="ARBA00022840"/>
    </source>
</evidence>
<dbReference type="GO" id="GO:0005524">
    <property type="term" value="F:ATP binding"/>
    <property type="evidence" value="ECO:0007669"/>
    <property type="project" value="UniProtKB-UniRule"/>
</dbReference>
<evidence type="ECO:0000256" key="7">
    <source>
        <dbReference type="ARBA" id="ARBA00022833"/>
    </source>
</evidence>
<feature type="binding site" evidence="12">
    <location>
        <position position="551"/>
    </location>
    <ligand>
        <name>Zn(2+)</name>
        <dbReference type="ChEBI" id="CHEBI:29105"/>
        <label>2</label>
    </ligand>
</feature>
<dbReference type="Pfam" id="PF00270">
    <property type="entry name" value="DEAD"/>
    <property type="match status" value="1"/>
</dbReference>
<evidence type="ECO:0000313" key="13">
    <source>
        <dbReference type="EMBL" id="QHN64450.1"/>
    </source>
</evidence>
<evidence type="ECO:0000256" key="12">
    <source>
        <dbReference type="HAMAP-Rule" id="MF_00983"/>
    </source>
</evidence>
<keyword evidence="9 12" id="KW-0238">DNA-binding</keyword>
<comment type="cofactor">
    <cofactor evidence="12">
        <name>Zn(2+)</name>
        <dbReference type="ChEBI" id="CHEBI:29105"/>
    </cofactor>
    <text evidence="12">Binds 2 zinc ions per subunit.</text>
</comment>
<comment type="catalytic activity">
    <reaction evidence="11 12">
        <text>ATP + H2O = ADP + phosphate + H(+)</text>
        <dbReference type="Rhea" id="RHEA:13065"/>
        <dbReference type="ChEBI" id="CHEBI:15377"/>
        <dbReference type="ChEBI" id="CHEBI:15378"/>
        <dbReference type="ChEBI" id="CHEBI:30616"/>
        <dbReference type="ChEBI" id="CHEBI:43474"/>
        <dbReference type="ChEBI" id="CHEBI:456216"/>
        <dbReference type="EC" id="5.6.2.4"/>
    </reaction>
</comment>
<comment type="subunit">
    <text evidence="12">Component of the replication restart primosome.</text>
</comment>
<dbReference type="GO" id="GO:0006270">
    <property type="term" value="P:DNA replication initiation"/>
    <property type="evidence" value="ECO:0007669"/>
    <property type="project" value="TreeGrafter"/>
</dbReference>
<accession>A0A6P1QUG1</accession>
<protein>
    <recommendedName>
        <fullName evidence="12">Replication restart protein PriA</fullName>
    </recommendedName>
    <alternativeName>
        <fullName evidence="12">ATP-dependent DNA helicase PriA</fullName>
        <ecNumber evidence="12">5.6.2.4</ecNumber>
    </alternativeName>
    <alternativeName>
        <fullName evidence="12">DNA 3'-5' helicase PriA</fullName>
    </alternativeName>
</protein>
<keyword evidence="3 12" id="KW-0479">Metal-binding</keyword>
<keyword evidence="5 12" id="KW-0378">Hydrolase</keyword>
<dbReference type="OrthoDB" id="9759544at2"/>
<dbReference type="GO" id="GO:1990077">
    <property type="term" value="C:primosome complex"/>
    <property type="evidence" value="ECO:0007669"/>
    <property type="project" value="UniProtKB-UniRule"/>
</dbReference>
<dbReference type="InterPro" id="IPR027417">
    <property type="entry name" value="P-loop_NTPase"/>
</dbReference>
<keyword evidence="6 12" id="KW-0347">Helicase</keyword>
<proteinExistence type="inferred from homology"/>
<dbReference type="InterPro" id="IPR011545">
    <property type="entry name" value="DEAD/DEAH_box_helicase_dom"/>
</dbReference>
<dbReference type="GO" id="GO:0016787">
    <property type="term" value="F:hydrolase activity"/>
    <property type="evidence" value="ECO:0007669"/>
    <property type="project" value="UniProtKB-KW"/>
</dbReference>
<dbReference type="Pfam" id="PF00271">
    <property type="entry name" value="Helicase_C"/>
    <property type="match status" value="1"/>
</dbReference>
<feature type="binding site" evidence="12">
    <location>
        <position position="530"/>
    </location>
    <ligand>
        <name>Zn(2+)</name>
        <dbReference type="ChEBI" id="CHEBI:29105"/>
        <label>2</label>
    </ligand>
</feature>
<dbReference type="GO" id="GO:0006302">
    <property type="term" value="P:double-strand break repair"/>
    <property type="evidence" value="ECO:0007669"/>
    <property type="project" value="InterPro"/>
</dbReference>
<feature type="binding site" evidence="12">
    <location>
        <position position="533"/>
    </location>
    <ligand>
        <name>Zn(2+)</name>
        <dbReference type="ChEBI" id="CHEBI:29105"/>
        <label>2</label>
    </ligand>
</feature>
<keyword evidence="2 12" id="KW-0235">DNA replication</keyword>
<feature type="binding site" evidence="12">
    <location>
        <position position="564"/>
    </location>
    <ligand>
        <name>Zn(2+)</name>
        <dbReference type="ChEBI" id="CHEBI:29105"/>
        <label>1</label>
    </ligand>
</feature>
<dbReference type="PANTHER" id="PTHR30580:SF0">
    <property type="entry name" value="PRIMOSOMAL PROTEIN N"/>
    <property type="match status" value="1"/>
</dbReference>
<comment type="catalytic activity">
    <reaction evidence="12">
        <text>Couples ATP hydrolysis with the unwinding of duplex DNA by translocating in the 3'-5' direction.</text>
        <dbReference type="EC" id="5.6.2.4"/>
    </reaction>
</comment>
<dbReference type="EMBL" id="CP029149">
    <property type="protein sequence ID" value="QHN64450.1"/>
    <property type="molecule type" value="Genomic_DNA"/>
</dbReference>
<evidence type="ECO:0000256" key="1">
    <source>
        <dbReference type="ARBA" id="ARBA00022515"/>
    </source>
</evidence>
<organism evidence="13 14">
    <name type="scientific">Bergeyella cardium</name>
    <dbReference type="NCBI Taxonomy" id="1585976"/>
    <lineage>
        <taxon>Bacteria</taxon>
        <taxon>Pseudomonadati</taxon>
        <taxon>Bacteroidota</taxon>
        <taxon>Flavobacteriia</taxon>
        <taxon>Flavobacteriales</taxon>
        <taxon>Weeksellaceae</taxon>
        <taxon>Bergeyella</taxon>
    </lineage>
</organism>
<dbReference type="AlphaFoldDB" id="A0A6P1QUG1"/>
<keyword evidence="4 12" id="KW-0547">Nucleotide-binding</keyword>
<dbReference type="KEGG" id="bcad:DBX24_00360"/>
<dbReference type="SMART" id="SM00487">
    <property type="entry name" value="DEXDc"/>
    <property type="match status" value="1"/>
</dbReference>
<evidence type="ECO:0000256" key="4">
    <source>
        <dbReference type="ARBA" id="ARBA00022741"/>
    </source>
</evidence>
<feature type="binding site" evidence="12">
    <location>
        <position position="561"/>
    </location>
    <ligand>
        <name>Zn(2+)</name>
        <dbReference type="ChEBI" id="CHEBI:29105"/>
        <label>1</label>
    </ligand>
</feature>
<name>A0A6P1QUG1_9FLAO</name>
<feature type="binding site" evidence="12">
    <location>
        <position position="521"/>
    </location>
    <ligand>
        <name>Zn(2+)</name>
        <dbReference type="ChEBI" id="CHEBI:29105"/>
        <label>1</label>
    </ligand>
</feature>
<evidence type="ECO:0000256" key="6">
    <source>
        <dbReference type="ARBA" id="ARBA00022806"/>
    </source>
</evidence>
<dbReference type="PROSITE" id="PS51192">
    <property type="entry name" value="HELICASE_ATP_BIND_1"/>
    <property type="match status" value="1"/>
</dbReference>
<dbReference type="InterPro" id="IPR005259">
    <property type="entry name" value="PriA"/>
</dbReference>
<keyword evidence="8 12" id="KW-0067">ATP-binding</keyword>
<evidence type="ECO:0000256" key="11">
    <source>
        <dbReference type="ARBA" id="ARBA00048988"/>
    </source>
</evidence>
<dbReference type="GO" id="GO:0003677">
    <property type="term" value="F:DNA binding"/>
    <property type="evidence" value="ECO:0007669"/>
    <property type="project" value="UniProtKB-UniRule"/>
</dbReference>
<keyword evidence="14" id="KW-1185">Reference proteome</keyword>
<dbReference type="SMART" id="SM00490">
    <property type="entry name" value="HELICc"/>
    <property type="match status" value="1"/>
</dbReference>
<comment type="function">
    <text evidence="12">Initiates the restart of stalled replication forks, which reloads the replicative helicase on sites other than the origin of replication. Recognizes and binds to abandoned replication forks and remodels them to uncover a helicase loading site. Promotes assembly of the primosome at these replication forks.</text>
</comment>
<dbReference type="NCBIfam" id="TIGR00595">
    <property type="entry name" value="priA"/>
    <property type="match status" value="1"/>
</dbReference>
<dbReference type="InterPro" id="IPR041236">
    <property type="entry name" value="PriA_C"/>
</dbReference>
<dbReference type="Pfam" id="PF18319">
    <property type="entry name" value="Zn_ribbon_PriA"/>
    <property type="match status" value="1"/>
</dbReference>
<dbReference type="Proteomes" id="UP000464318">
    <property type="component" value="Chromosome"/>
</dbReference>
<evidence type="ECO:0000256" key="3">
    <source>
        <dbReference type="ARBA" id="ARBA00022723"/>
    </source>
</evidence>
<dbReference type="EC" id="5.6.2.4" evidence="12"/>
<dbReference type="Gene3D" id="3.40.1440.60">
    <property type="entry name" value="PriA, 3(prime) DNA-binding domain"/>
    <property type="match status" value="1"/>
</dbReference>
<dbReference type="CDD" id="cd18804">
    <property type="entry name" value="SF2_C_priA"/>
    <property type="match status" value="1"/>
</dbReference>
<dbReference type="Pfam" id="PF18074">
    <property type="entry name" value="PriA_C"/>
    <property type="match status" value="1"/>
</dbReference>
<dbReference type="GO" id="GO:0043138">
    <property type="term" value="F:3'-5' DNA helicase activity"/>
    <property type="evidence" value="ECO:0007669"/>
    <property type="project" value="UniProtKB-EC"/>
</dbReference>
<keyword evidence="7 12" id="KW-0862">Zinc</keyword>
<reference evidence="13 14" key="1">
    <citation type="submission" date="2018-04" db="EMBL/GenBank/DDBJ databases">
        <title>Characteristic and Complete Genome Sequencing of A Novel Member of Infective Endocarditis Causative Bacteria: Bergeyella cardium QL-PH.</title>
        <authorList>
            <person name="Pan H."/>
            <person name="Sun E."/>
            <person name="Zhang Y."/>
        </authorList>
    </citation>
    <scope>NUCLEOTIDE SEQUENCE [LARGE SCALE GENOMIC DNA]</scope>
    <source>
        <strain evidence="13 14">HPQL</strain>
    </source>
</reference>
<dbReference type="InterPro" id="IPR040498">
    <property type="entry name" value="PriA_CRR"/>
</dbReference>
<dbReference type="InterPro" id="IPR014001">
    <property type="entry name" value="Helicase_ATP-bd"/>
</dbReference>
<dbReference type="InterPro" id="IPR001650">
    <property type="entry name" value="Helicase_C-like"/>
</dbReference>